<dbReference type="GO" id="GO:0033499">
    <property type="term" value="P:galactose catabolic process via UDP-galactose, Leloir pathway"/>
    <property type="evidence" value="ECO:0007669"/>
    <property type="project" value="TreeGrafter"/>
</dbReference>
<accession>X1Q031</accession>
<evidence type="ECO:0008006" key="5">
    <source>
        <dbReference type="Google" id="ProtNLM"/>
    </source>
</evidence>
<dbReference type="GO" id="GO:0030246">
    <property type="term" value="F:carbohydrate binding"/>
    <property type="evidence" value="ECO:0007669"/>
    <property type="project" value="InterPro"/>
</dbReference>
<sequence length="259" mass="28612">MILGYDTLEEYIRGSSNFGCIVGRYANRIGEARFTLNGIEYSLAKNNGENHLHGGIKGFGKVVWDTEEIRGDDGIGLKLTYLSRDGEEGYPGNLSVTVTYTLTNSNELKIDYLAETDRDTVVNLTNHAYFNLAGEGKVNILGHELMINADKFTPVDEDLIPTGERRSVNGTPMDFTTSVKIGARIDQDHEQLKFGGGYDLNWILKNTDGSLGLAARVYEPTTGRVMEVYSTEPGIQFYSGNFLNSSVKGKNGKVYDKHS</sequence>
<dbReference type="PROSITE" id="PS00545">
    <property type="entry name" value="ALDOSE_1_EPIMERASE"/>
    <property type="match status" value="1"/>
</dbReference>
<dbReference type="AlphaFoldDB" id="X1Q031"/>
<dbReference type="GO" id="GO:0004034">
    <property type="term" value="F:aldose 1-epimerase activity"/>
    <property type="evidence" value="ECO:0007669"/>
    <property type="project" value="TreeGrafter"/>
</dbReference>
<keyword evidence="3" id="KW-0119">Carbohydrate metabolism</keyword>
<evidence type="ECO:0000256" key="1">
    <source>
        <dbReference type="ARBA" id="ARBA00006206"/>
    </source>
</evidence>
<dbReference type="Pfam" id="PF01263">
    <property type="entry name" value="Aldose_epim"/>
    <property type="match status" value="1"/>
</dbReference>
<protein>
    <recommendedName>
        <fullName evidence="5">Aldose 1-epimerase</fullName>
    </recommendedName>
</protein>
<evidence type="ECO:0000256" key="2">
    <source>
        <dbReference type="ARBA" id="ARBA00023235"/>
    </source>
</evidence>
<dbReference type="SUPFAM" id="SSF74650">
    <property type="entry name" value="Galactose mutarotase-like"/>
    <property type="match status" value="1"/>
</dbReference>
<dbReference type="InterPro" id="IPR008183">
    <property type="entry name" value="Aldose_1/G6P_1-epimerase"/>
</dbReference>
<dbReference type="InterPro" id="IPR018052">
    <property type="entry name" value="Ald1_epimerase_CS"/>
</dbReference>
<dbReference type="GO" id="GO:0006006">
    <property type="term" value="P:glucose metabolic process"/>
    <property type="evidence" value="ECO:0007669"/>
    <property type="project" value="TreeGrafter"/>
</dbReference>
<dbReference type="EMBL" id="BARV01028700">
    <property type="protein sequence ID" value="GAI36569.1"/>
    <property type="molecule type" value="Genomic_DNA"/>
</dbReference>
<evidence type="ECO:0000256" key="3">
    <source>
        <dbReference type="ARBA" id="ARBA00023277"/>
    </source>
</evidence>
<evidence type="ECO:0000313" key="4">
    <source>
        <dbReference type="EMBL" id="GAI36569.1"/>
    </source>
</evidence>
<dbReference type="GO" id="GO:0005737">
    <property type="term" value="C:cytoplasm"/>
    <property type="evidence" value="ECO:0007669"/>
    <property type="project" value="TreeGrafter"/>
</dbReference>
<dbReference type="PANTHER" id="PTHR10091:SF0">
    <property type="entry name" value="GALACTOSE MUTAROTASE"/>
    <property type="match status" value="1"/>
</dbReference>
<comment type="similarity">
    <text evidence="1">Belongs to the aldose epimerase family.</text>
</comment>
<dbReference type="Gene3D" id="2.70.98.10">
    <property type="match status" value="1"/>
</dbReference>
<gene>
    <name evidence="4" type="ORF">S06H3_45889</name>
</gene>
<dbReference type="CDD" id="cd09019">
    <property type="entry name" value="galactose_mutarotase_like"/>
    <property type="match status" value="1"/>
</dbReference>
<name>X1Q031_9ZZZZ</name>
<dbReference type="PANTHER" id="PTHR10091">
    <property type="entry name" value="ALDOSE-1-EPIMERASE"/>
    <property type="match status" value="1"/>
</dbReference>
<comment type="caution">
    <text evidence="4">The sequence shown here is derived from an EMBL/GenBank/DDBJ whole genome shotgun (WGS) entry which is preliminary data.</text>
</comment>
<organism evidence="4">
    <name type="scientific">marine sediment metagenome</name>
    <dbReference type="NCBI Taxonomy" id="412755"/>
    <lineage>
        <taxon>unclassified sequences</taxon>
        <taxon>metagenomes</taxon>
        <taxon>ecological metagenomes</taxon>
    </lineage>
</organism>
<dbReference type="InterPro" id="IPR047215">
    <property type="entry name" value="Galactose_mutarotase-like"/>
</dbReference>
<feature type="non-terminal residue" evidence="4">
    <location>
        <position position="259"/>
    </location>
</feature>
<dbReference type="NCBIfam" id="NF008277">
    <property type="entry name" value="PRK11055.1"/>
    <property type="match status" value="1"/>
</dbReference>
<keyword evidence="2" id="KW-0413">Isomerase</keyword>
<reference evidence="4" key="1">
    <citation type="journal article" date="2014" name="Front. Microbiol.">
        <title>High frequency of phylogenetically diverse reductive dehalogenase-homologous genes in deep subseafloor sedimentary metagenomes.</title>
        <authorList>
            <person name="Kawai M."/>
            <person name="Futagami T."/>
            <person name="Toyoda A."/>
            <person name="Takaki Y."/>
            <person name="Nishi S."/>
            <person name="Hori S."/>
            <person name="Arai W."/>
            <person name="Tsubouchi T."/>
            <person name="Morono Y."/>
            <person name="Uchiyama I."/>
            <person name="Ito T."/>
            <person name="Fujiyama A."/>
            <person name="Inagaki F."/>
            <person name="Takami H."/>
        </authorList>
    </citation>
    <scope>NUCLEOTIDE SEQUENCE</scope>
    <source>
        <strain evidence="4">Expedition CK06-06</strain>
    </source>
</reference>
<proteinExistence type="inferred from homology"/>
<dbReference type="InterPro" id="IPR014718">
    <property type="entry name" value="GH-type_carb-bd"/>
</dbReference>
<dbReference type="InterPro" id="IPR011013">
    <property type="entry name" value="Gal_mutarotase_sf_dom"/>
</dbReference>